<evidence type="ECO:0000259" key="6">
    <source>
        <dbReference type="PROSITE" id="PS51755"/>
    </source>
</evidence>
<dbReference type="CDD" id="cd15831">
    <property type="entry name" value="BTAD"/>
    <property type="match status" value="1"/>
</dbReference>
<dbReference type="Proteomes" id="UP000245507">
    <property type="component" value="Unassembled WGS sequence"/>
</dbReference>
<feature type="DNA-binding region" description="OmpR/PhoB-type" evidence="5">
    <location>
        <begin position="1"/>
        <end position="99"/>
    </location>
</feature>
<dbReference type="InterPro" id="IPR051677">
    <property type="entry name" value="AfsR-DnrI-RedD_regulator"/>
</dbReference>
<proteinExistence type="inferred from homology"/>
<dbReference type="InterPro" id="IPR005158">
    <property type="entry name" value="BTAD"/>
</dbReference>
<dbReference type="SMART" id="SM01043">
    <property type="entry name" value="BTAD"/>
    <property type="match status" value="1"/>
</dbReference>
<dbReference type="InterPro" id="IPR027417">
    <property type="entry name" value="P-loop_NTPase"/>
</dbReference>
<organism evidence="7 8">
    <name type="scientific">Nocardioides silvaticus</name>
    <dbReference type="NCBI Taxonomy" id="2201891"/>
    <lineage>
        <taxon>Bacteria</taxon>
        <taxon>Bacillati</taxon>
        <taxon>Actinomycetota</taxon>
        <taxon>Actinomycetes</taxon>
        <taxon>Propionibacteriales</taxon>
        <taxon>Nocardioidaceae</taxon>
        <taxon>Nocardioides</taxon>
    </lineage>
</organism>
<evidence type="ECO:0000313" key="7">
    <source>
        <dbReference type="EMBL" id="PWN03226.1"/>
    </source>
</evidence>
<dbReference type="Gene3D" id="3.40.50.300">
    <property type="entry name" value="P-loop containing nucleotide triphosphate hydrolases"/>
    <property type="match status" value="1"/>
</dbReference>
<feature type="domain" description="OmpR/PhoB-type" evidence="6">
    <location>
        <begin position="1"/>
        <end position="99"/>
    </location>
</feature>
<keyword evidence="3 5" id="KW-0238">DNA-binding</keyword>
<dbReference type="InterPro" id="IPR016032">
    <property type="entry name" value="Sig_transdc_resp-reg_C-effctor"/>
</dbReference>
<evidence type="ECO:0000313" key="8">
    <source>
        <dbReference type="Proteomes" id="UP000245507"/>
    </source>
</evidence>
<dbReference type="SUPFAM" id="SSF46894">
    <property type="entry name" value="C-terminal effector domain of the bipartite response regulators"/>
    <property type="match status" value="1"/>
</dbReference>
<dbReference type="InterPro" id="IPR041664">
    <property type="entry name" value="AAA_16"/>
</dbReference>
<dbReference type="InterPro" id="IPR001867">
    <property type="entry name" value="OmpR/PhoB-type_DNA-bd"/>
</dbReference>
<dbReference type="GO" id="GO:0003677">
    <property type="term" value="F:DNA binding"/>
    <property type="evidence" value="ECO:0007669"/>
    <property type="project" value="UniProtKB-UniRule"/>
</dbReference>
<dbReference type="AlphaFoldDB" id="A0A316TUX5"/>
<evidence type="ECO:0000256" key="1">
    <source>
        <dbReference type="ARBA" id="ARBA00005820"/>
    </source>
</evidence>
<dbReference type="SUPFAM" id="SSF52540">
    <property type="entry name" value="P-loop containing nucleoside triphosphate hydrolases"/>
    <property type="match status" value="1"/>
</dbReference>
<dbReference type="PANTHER" id="PTHR35807">
    <property type="entry name" value="TRANSCRIPTIONAL REGULATOR REDD-RELATED"/>
    <property type="match status" value="1"/>
</dbReference>
<dbReference type="OrthoDB" id="134712at2"/>
<comment type="similarity">
    <text evidence="1">Belongs to the AfsR/DnrI/RedD regulatory family.</text>
</comment>
<gene>
    <name evidence="7" type="ORF">DJ010_08895</name>
</gene>
<dbReference type="Pfam" id="PF03704">
    <property type="entry name" value="BTAD"/>
    <property type="match status" value="1"/>
</dbReference>
<dbReference type="GO" id="GO:0006355">
    <property type="term" value="P:regulation of DNA-templated transcription"/>
    <property type="evidence" value="ECO:0007669"/>
    <property type="project" value="InterPro"/>
</dbReference>
<dbReference type="SUPFAM" id="SSF48452">
    <property type="entry name" value="TPR-like"/>
    <property type="match status" value="3"/>
</dbReference>
<name>A0A316TUX5_9ACTN</name>
<comment type="caution">
    <text evidence="7">The sequence shown here is derived from an EMBL/GenBank/DDBJ whole genome shotgun (WGS) entry which is preliminary data.</text>
</comment>
<reference evidence="7 8" key="1">
    <citation type="submission" date="2018-05" db="EMBL/GenBank/DDBJ databases">
        <title>Nocardioides silvaticus genome.</title>
        <authorList>
            <person name="Li C."/>
            <person name="Wang G."/>
        </authorList>
    </citation>
    <scope>NUCLEOTIDE SEQUENCE [LARGE SCALE GENOMIC DNA]</scope>
    <source>
        <strain evidence="7 8">CCTCC AB 2018079</strain>
    </source>
</reference>
<dbReference type="Pfam" id="PF13191">
    <property type="entry name" value="AAA_16"/>
    <property type="match status" value="1"/>
</dbReference>
<dbReference type="SUPFAM" id="SSF81901">
    <property type="entry name" value="HCP-like"/>
    <property type="match status" value="1"/>
</dbReference>
<keyword evidence="2" id="KW-0805">Transcription regulation</keyword>
<evidence type="ECO:0000256" key="5">
    <source>
        <dbReference type="PROSITE-ProRule" id="PRU01091"/>
    </source>
</evidence>
<dbReference type="Gene3D" id="1.10.10.10">
    <property type="entry name" value="Winged helix-like DNA-binding domain superfamily/Winged helix DNA-binding domain"/>
    <property type="match status" value="1"/>
</dbReference>
<keyword evidence="4" id="KW-0804">Transcription</keyword>
<dbReference type="RefSeq" id="WP_109693315.1">
    <property type="nucleotide sequence ID" value="NZ_QGDD01000003.1"/>
</dbReference>
<evidence type="ECO:0000256" key="4">
    <source>
        <dbReference type="ARBA" id="ARBA00023163"/>
    </source>
</evidence>
<dbReference type="Pfam" id="PF00486">
    <property type="entry name" value="Trans_reg_C"/>
    <property type="match status" value="1"/>
</dbReference>
<dbReference type="Gene3D" id="1.25.40.10">
    <property type="entry name" value="Tetratricopeptide repeat domain"/>
    <property type="match status" value="3"/>
</dbReference>
<dbReference type="GO" id="GO:0000160">
    <property type="term" value="P:phosphorelay signal transduction system"/>
    <property type="evidence" value="ECO:0007669"/>
    <property type="project" value="InterPro"/>
</dbReference>
<dbReference type="SMART" id="SM00862">
    <property type="entry name" value="Trans_reg_C"/>
    <property type="match status" value="1"/>
</dbReference>
<dbReference type="InterPro" id="IPR011990">
    <property type="entry name" value="TPR-like_helical_dom_sf"/>
</dbReference>
<sequence>MATVGPRFSVLGPVEVVREDGSTSAPPGRKPRQLMASLLLRRGRPVSTALLVDDLWGDDAPAGADTTLRSHVSAVRRWLGEHDAADLLTTGPSGYRFAPARDQVDADLFEDLVGRSQEALGLGQAERAETAAREALALWRGGPFGELPDVEQAVVEVARLDELRFAALEVRGAAQLQRGRHREAVAELDALVAAHPFRERFCEQLMVALYRSGRQADALASYGRLRESLADELGLDPGPEIQQLSQQILRQDPVLAGDPSVAVTDLASAPPAAALPDGASPGLPDALLDAAARSPMVGREAEWDRLSAAWATTAGGGRRVVLLSGEAGIGKTRLVAELAAEAARAGRPALVGRSEGTGRAYHAIADALQSTELVTATIADLPDGVRLPLQRIAAAAPTAGEGQGPQERAVQEQAAQEQAALYAAAVQLVHRLAASGPVLVLVEDAERIDRASALLLRHLAERLPAGVLLVLCFRDPPGARHEPLGDLLGTLSRNPLVDRIALGRLDVTATATLLGEVLGDIAALGPTTAQEVWERTGGNPYFATEVGRNLAGGTHDTAEVPSGIRDALRHRLRELAPVTQQVLVGAAVLTGQVEFGVLSRVLEAGEDEVAEGLDDAVRSGLLVESGRSWAGTYTFPHDLVRDAVREGLSGQQLRRMHARCAQVLAATTVPGGPGSSAVALHLRGAGASAPTADTVDWCLSAAREAESLAAWDEAIEHAEAAVELLQSAGGTRLAEVCVVVAGLRIRSTQGFDRAVELLDVALREYTAAGEDERAAVIHSRLGGALSLHHSVMDIPRALEHLDAADRLGTDPRHTFLLAFGRTQAAMFGLRTDLLQESADLVVAIAQQSGRRGAAALADWASGWAAFNRGDTAGAFAHLDRSWRAAHEVADPTLGWGTVNAAALMANGYLLDPALARTWCRRALGQPRFDTLEYGHQTAADQLALALCLQGDLSGAREAVAVLDQTATARRMLTFLEGDWEAAEASWAAAVAHDEAAGDRHDALTNLRWLATARTALGDTDGARTALDRALALAVSGPQVPSEVAVRAALARLLAAADPAAARQHVAAAERVVGDGTGWHGLAAEVALAAAVVAEAGGDTGSADRGLERALEVAEQHGLAWLAAAVRRTRAEALERRGDGAAADAHEDAAASYSRIGAHERWLAWSGLQRNFHTPTPS</sequence>
<dbReference type="EMBL" id="QGDD01000003">
    <property type="protein sequence ID" value="PWN03226.1"/>
    <property type="molecule type" value="Genomic_DNA"/>
</dbReference>
<evidence type="ECO:0000256" key="3">
    <source>
        <dbReference type="ARBA" id="ARBA00023125"/>
    </source>
</evidence>
<accession>A0A316TUX5</accession>
<dbReference type="InterPro" id="IPR036388">
    <property type="entry name" value="WH-like_DNA-bd_sf"/>
</dbReference>
<dbReference type="PANTHER" id="PTHR35807:SF1">
    <property type="entry name" value="TRANSCRIPTIONAL REGULATOR REDD"/>
    <property type="match status" value="1"/>
</dbReference>
<protein>
    <recommendedName>
        <fullName evidence="6">OmpR/PhoB-type domain-containing protein</fullName>
    </recommendedName>
</protein>
<keyword evidence="8" id="KW-1185">Reference proteome</keyword>
<dbReference type="PROSITE" id="PS51755">
    <property type="entry name" value="OMPR_PHOB"/>
    <property type="match status" value="1"/>
</dbReference>
<evidence type="ECO:0000256" key="2">
    <source>
        <dbReference type="ARBA" id="ARBA00023015"/>
    </source>
</evidence>